<keyword evidence="1" id="KW-0732">Signal</keyword>
<evidence type="ECO:0000313" key="4">
    <source>
        <dbReference type="Proteomes" id="UP000199180"/>
    </source>
</evidence>
<dbReference type="AlphaFoldDB" id="A0A1I0FC84"/>
<evidence type="ECO:0000256" key="1">
    <source>
        <dbReference type="SAM" id="SignalP"/>
    </source>
</evidence>
<reference evidence="3 4" key="1">
    <citation type="submission" date="2016-10" db="EMBL/GenBank/DDBJ databases">
        <authorList>
            <person name="de Groot N.N."/>
        </authorList>
    </citation>
    <scope>NUCLEOTIDE SEQUENCE [LARGE SCALE GENOMIC DNA]</scope>
    <source>
        <strain evidence="3 4">DSM 17862</strain>
    </source>
</reference>
<accession>A0A1I0FC84</accession>
<organism evidence="3 4">
    <name type="scientific">Paracoccus homiensis</name>
    <dbReference type="NCBI Taxonomy" id="364199"/>
    <lineage>
        <taxon>Bacteria</taxon>
        <taxon>Pseudomonadati</taxon>
        <taxon>Pseudomonadota</taxon>
        <taxon>Alphaproteobacteria</taxon>
        <taxon>Rhodobacterales</taxon>
        <taxon>Paracoccaceae</taxon>
        <taxon>Paracoccus</taxon>
    </lineage>
</organism>
<evidence type="ECO:0000259" key="2">
    <source>
        <dbReference type="PROSITE" id="PS50234"/>
    </source>
</evidence>
<keyword evidence="4" id="KW-1185">Reference proteome</keyword>
<dbReference type="NCBIfam" id="TIGR03370">
    <property type="entry name" value="VPLPA-CTERM"/>
    <property type="match status" value="1"/>
</dbReference>
<dbReference type="SUPFAM" id="SSF53300">
    <property type="entry name" value="vWA-like"/>
    <property type="match status" value="1"/>
</dbReference>
<dbReference type="Gene3D" id="3.40.50.410">
    <property type="entry name" value="von Willebrand factor, type A domain"/>
    <property type="match status" value="1"/>
</dbReference>
<dbReference type="InterPro" id="IPR022472">
    <property type="entry name" value="VPLPA-CTERM"/>
</dbReference>
<dbReference type="Proteomes" id="UP000199180">
    <property type="component" value="Unassembled WGS sequence"/>
</dbReference>
<evidence type="ECO:0000313" key="3">
    <source>
        <dbReference type="EMBL" id="SET55862.1"/>
    </source>
</evidence>
<feature type="chain" id="PRO_5011531743" evidence="1">
    <location>
        <begin position="24"/>
        <end position="293"/>
    </location>
</feature>
<name>A0A1I0FC84_9RHOB</name>
<feature type="signal peptide" evidence="1">
    <location>
        <begin position="1"/>
        <end position="23"/>
    </location>
</feature>
<sequence>MMKLGTWLSAAVIVVGTAFGASAKTVNDTSNVVFIVDESGSMSGEHNFLKDVVTSLDSALAAAGVTTRSYGVVGFGASFSNPGSPRTLTDFVSAEDAKTAMSGLRLNGGTEDGYTGINHALDNLSYASGAAINYVLVTDEDRDNVDNALTYGSVYKDLADRKILLNAVVNARYNSDGGYALGIDSTGEAYVADGSGGFTRSTGGVAVSGSGTTISNYVQLALDTGGAAWDLNQLRAGGNTAMSFTQAFLDIKVEEITTQPTDPSPVPVPAAFPLLLGGLGVMGAIGRRRRKNS</sequence>
<protein>
    <submittedName>
        <fullName evidence="3">VPLPA-CTERM protein sorting domain-containing protein</fullName>
    </submittedName>
</protein>
<dbReference type="InterPro" id="IPR036465">
    <property type="entry name" value="vWFA_dom_sf"/>
</dbReference>
<feature type="domain" description="VWFA" evidence="2">
    <location>
        <begin position="31"/>
        <end position="121"/>
    </location>
</feature>
<proteinExistence type="predicted"/>
<dbReference type="CDD" id="cd00198">
    <property type="entry name" value="vWFA"/>
    <property type="match status" value="1"/>
</dbReference>
<dbReference type="PROSITE" id="PS50234">
    <property type="entry name" value="VWFA"/>
    <property type="match status" value="1"/>
</dbReference>
<dbReference type="Pfam" id="PF00092">
    <property type="entry name" value="VWA"/>
    <property type="match status" value="1"/>
</dbReference>
<dbReference type="EMBL" id="FOHO01000006">
    <property type="protein sequence ID" value="SET55862.1"/>
    <property type="molecule type" value="Genomic_DNA"/>
</dbReference>
<dbReference type="STRING" id="364199.SAMN04489858_106174"/>
<dbReference type="InterPro" id="IPR002035">
    <property type="entry name" value="VWF_A"/>
</dbReference>
<gene>
    <name evidence="3" type="ORF">SAMN04489858_106174</name>
</gene>